<dbReference type="SUPFAM" id="SSF82171">
    <property type="entry name" value="DPP6 N-terminal domain-like"/>
    <property type="match status" value="1"/>
</dbReference>
<dbReference type="eggNOG" id="COG0823">
    <property type="taxonomic scope" value="Bacteria"/>
</dbReference>
<dbReference type="InterPro" id="IPR011042">
    <property type="entry name" value="6-blade_b-propeller_TolB-like"/>
</dbReference>
<organism evidence="1 2">
    <name type="scientific">Oceanobacillus picturae</name>
    <dbReference type="NCBI Taxonomy" id="171693"/>
    <lineage>
        <taxon>Bacteria</taxon>
        <taxon>Bacillati</taxon>
        <taxon>Bacillota</taxon>
        <taxon>Bacilli</taxon>
        <taxon>Bacillales</taxon>
        <taxon>Bacillaceae</taxon>
        <taxon>Oceanobacillus</taxon>
    </lineage>
</organism>
<name>W9AL72_9BACI</name>
<dbReference type="PANTHER" id="PTHR36842:SF1">
    <property type="entry name" value="PROTEIN TOLB"/>
    <property type="match status" value="1"/>
</dbReference>
<evidence type="ECO:0000313" key="2">
    <source>
        <dbReference type="Proteomes" id="UP000028863"/>
    </source>
</evidence>
<proteinExistence type="predicted"/>
<evidence type="ECO:0000313" key="1">
    <source>
        <dbReference type="EMBL" id="CDO03627.1"/>
    </source>
</evidence>
<protein>
    <recommendedName>
        <fullName evidence="3">Translocation protein TolB</fullName>
    </recommendedName>
</protein>
<reference evidence="1" key="1">
    <citation type="submission" date="2014-03" db="EMBL/GenBank/DDBJ databases">
        <title>Draft genome sequencing of Oceanobacillus picturae strain S1 isolated from human gut.</title>
        <authorList>
            <person name="Croce O."/>
            <person name="Lagier J.C."/>
            <person name="Raoult D."/>
        </authorList>
    </citation>
    <scope>NUCLEOTIDE SEQUENCE [LARGE SCALE GENOMIC DNA]</scope>
    <source>
        <strain evidence="1">S1</strain>
    </source>
</reference>
<evidence type="ECO:0008006" key="3">
    <source>
        <dbReference type="Google" id="ProtNLM"/>
    </source>
</evidence>
<keyword evidence="2" id="KW-1185">Reference proteome</keyword>
<sequence>MVLRVLLLLILISFHLSTIVSASTPLKAAFIRDNQLWIKDGDTERQRTKDKYVSSPKWSYDGRFIAYIDGDEQGEKTDLFIYDTKKRENYQPYVRVETTNFKWSPIKNQIAYNSEGILNVTKMENGRPHGFKNVSLGVSDFAWFPNGREFIVSSQASLRPTGWGPIPLYRVPVDANLSEEKMKPFYTIQTKNQGFFAISAENFKWSYDGKWVSFLATPTASWANDSNTLSVLSSEGKDFQEIGKMLWYQDWIKWAPSANKLAYISGDGRFFVENKNTTIADIPTSKQQKEYTPKGYVDLDLEWFSPEQIIVARAKENKQWNEGPVPTMFTALYVINVKTEEQKQISLPKKNELDRDPQVVDSKLTWFRENLNSTKGDVWVKEGLTDREQIWIQDVDSAPIFYTNKGKH</sequence>
<accession>W9AL72</accession>
<dbReference type="Proteomes" id="UP000028863">
    <property type="component" value="Unassembled WGS sequence"/>
</dbReference>
<dbReference type="STRING" id="171693.BN988_02145"/>
<gene>
    <name evidence="1" type="ORF">BN988_02145</name>
</gene>
<dbReference type="RefSeq" id="WP_147629706.1">
    <property type="nucleotide sequence ID" value="NZ_CABLBW010000001.1"/>
</dbReference>
<dbReference type="PANTHER" id="PTHR36842">
    <property type="entry name" value="PROTEIN TOLB HOMOLOG"/>
    <property type="match status" value="1"/>
</dbReference>
<dbReference type="Gene3D" id="2.120.10.30">
    <property type="entry name" value="TolB, C-terminal domain"/>
    <property type="match status" value="2"/>
</dbReference>
<dbReference type="AlphaFoldDB" id="W9AL72"/>
<comment type="caution">
    <text evidence="1">The sequence shown here is derived from an EMBL/GenBank/DDBJ whole genome shotgun (WGS) entry which is preliminary data.</text>
</comment>
<reference evidence="1" key="2">
    <citation type="submission" date="2014-03" db="EMBL/GenBank/DDBJ databases">
        <authorList>
            <person name="Urmite Genomes"/>
        </authorList>
    </citation>
    <scope>NUCLEOTIDE SEQUENCE</scope>
    <source>
        <strain evidence="1">S1</strain>
    </source>
</reference>
<dbReference type="EMBL" id="CCAX010000001">
    <property type="protein sequence ID" value="CDO03627.1"/>
    <property type="molecule type" value="Genomic_DNA"/>
</dbReference>